<name>A0A6M2DZH0_XENCH</name>
<dbReference type="PRINTS" id="PR00385">
    <property type="entry name" value="P450"/>
</dbReference>
<protein>
    <submittedName>
        <fullName evidence="16">Putative cytochrome</fullName>
    </submittedName>
</protein>
<evidence type="ECO:0000313" key="16">
    <source>
        <dbReference type="EMBL" id="NOV51765.1"/>
    </source>
</evidence>
<dbReference type="GO" id="GO:0004497">
    <property type="term" value="F:monooxygenase activity"/>
    <property type="evidence" value="ECO:0007669"/>
    <property type="project" value="UniProtKB-KW"/>
</dbReference>
<dbReference type="PANTHER" id="PTHR24292">
    <property type="entry name" value="CYTOCHROME P450"/>
    <property type="match status" value="1"/>
</dbReference>
<dbReference type="GO" id="GO:0005789">
    <property type="term" value="C:endoplasmic reticulum membrane"/>
    <property type="evidence" value="ECO:0007669"/>
    <property type="project" value="UniProtKB-SubCell"/>
</dbReference>
<evidence type="ECO:0000256" key="13">
    <source>
        <dbReference type="PIRSR" id="PIRSR602401-1"/>
    </source>
</evidence>
<dbReference type="InterPro" id="IPR017972">
    <property type="entry name" value="Cyt_P450_CS"/>
</dbReference>
<reference evidence="16" key="1">
    <citation type="submission" date="2020-03" db="EMBL/GenBank/DDBJ databases">
        <title>Transcriptomic Profiling of the Digestive Tract of the Rat Flea, Xenopsylla cheopis, Following Blood Feeding and Infection with Yersinia pestis.</title>
        <authorList>
            <person name="Bland D.M."/>
            <person name="Martens C.A."/>
            <person name="Virtaneva K."/>
            <person name="Kanakabandi K."/>
            <person name="Long D."/>
            <person name="Rosenke R."/>
            <person name="Saturday G.A."/>
            <person name="Hoyt F.H."/>
            <person name="Bruno D.P."/>
            <person name="Ribeiro J.M.C."/>
            <person name="Hinnebusch J."/>
        </authorList>
    </citation>
    <scope>NUCLEOTIDE SEQUENCE</scope>
</reference>
<proteinExistence type="inferred from homology"/>
<keyword evidence="9 14" id="KW-0560">Oxidoreductase</keyword>
<keyword evidence="12 15" id="KW-0472">Membrane</keyword>
<keyword evidence="15" id="KW-1133">Transmembrane helix</keyword>
<keyword evidence="8" id="KW-0492">Microsome</keyword>
<dbReference type="FunFam" id="1.10.630.10:FF:000042">
    <property type="entry name" value="Cytochrome P450"/>
    <property type="match status" value="1"/>
</dbReference>
<dbReference type="Pfam" id="PF00067">
    <property type="entry name" value="p450"/>
    <property type="match status" value="1"/>
</dbReference>
<evidence type="ECO:0000256" key="6">
    <source>
        <dbReference type="ARBA" id="ARBA00022723"/>
    </source>
</evidence>
<keyword evidence="5 13" id="KW-0349">Heme</keyword>
<evidence type="ECO:0000256" key="15">
    <source>
        <dbReference type="SAM" id="Phobius"/>
    </source>
</evidence>
<evidence type="ECO:0000256" key="12">
    <source>
        <dbReference type="ARBA" id="ARBA00023136"/>
    </source>
</evidence>
<dbReference type="GO" id="GO:0016705">
    <property type="term" value="F:oxidoreductase activity, acting on paired donors, with incorporation or reduction of molecular oxygen"/>
    <property type="evidence" value="ECO:0007669"/>
    <property type="project" value="InterPro"/>
</dbReference>
<dbReference type="SUPFAM" id="SSF48264">
    <property type="entry name" value="Cytochrome P450"/>
    <property type="match status" value="1"/>
</dbReference>
<dbReference type="CDD" id="cd11056">
    <property type="entry name" value="CYP6-like"/>
    <property type="match status" value="1"/>
</dbReference>
<accession>A0A6M2DZH0</accession>
<evidence type="ECO:0000256" key="5">
    <source>
        <dbReference type="ARBA" id="ARBA00022617"/>
    </source>
</evidence>
<keyword evidence="6 13" id="KW-0479">Metal-binding</keyword>
<dbReference type="GO" id="GO:0020037">
    <property type="term" value="F:heme binding"/>
    <property type="evidence" value="ECO:0007669"/>
    <property type="project" value="InterPro"/>
</dbReference>
<evidence type="ECO:0000256" key="8">
    <source>
        <dbReference type="ARBA" id="ARBA00022848"/>
    </source>
</evidence>
<evidence type="ECO:0000256" key="9">
    <source>
        <dbReference type="ARBA" id="ARBA00023002"/>
    </source>
</evidence>
<comment type="subcellular location">
    <subcellularLocation>
        <location evidence="3">Endoplasmic reticulum membrane</location>
        <topology evidence="3">Peripheral membrane protein</topology>
    </subcellularLocation>
    <subcellularLocation>
        <location evidence="2">Microsome membrane</location>
        <topology evidence="2">Peripheral membrane protein</topology>
    </subcellularLocation>
</comment>
<dbReference type="InterPro" id="IPR050476">
    <property type="entry name" value="Insect_CytP450_Detox"/>
</dbReference>
<evidence type="ECO:0000256" key="10">
    <source>
        <dbReference type="ARBA" id="ARBA00023004"/>
    </source>
</evidence>
<keyword evidence="7" id="KW-0256">Endoplasmic reticulum</keyword>
<dbReference type="InterPro" id="IPR001128">
    <property type="entry name" value="Cyt_P450"/>
</dbReference>
<feature type="binding site" description="axial binding residue" evidence="13">
    <location>
        <position position="457"/>
    </location>
    <ligand>
        <name>heme</name>
        <dbReference type="ChEBI" id="CHEBI:30413"/>
    </ligand>
    <ligandPart>
        <name>Fe</name>
        <dbReference type="ChEBI" id="CHEBI:18248"/>
    </ligandPart>
</feature>
<dbReference type="AlphaFoldDB" id="A0A6M2DZH0"/>
<dbReference type="PRINTS" id="PR00463">
    <property type="entry name" value="EP450I"/>
</dbReference>
<keyword evidence="11 14" id="KW-0503">Monooxygenase</keyword>
<evidence type="ECO:0000256" key="14">
    <source>
        <dbReference type="RuleBase" id="RU000461"/>
    </source>
</evidence>
<evidence type="ECO:0000256" key="1">
    <source>
        <dbReference type="ARBA" id="ARBA00001971"/>
    </source>
</evidence>
<comment type="similarity">
    <text evidence="4 14">Belongs to the cytochrome P450 family.</text>
</comment>
<dbReference type="GO" id="GO:0005506">
    <property type="term" value="F:iron ion binding"/>
    <property type="evidence" value="ECO:0007669"/>
    <property type="project" value="InterPro"/>
</dbReference>
<keyword evidence="10 13" id="KW-0408">Iron</keyword>
<feature type="transmembrane region" description="Helical" evidence="15">
    <location>
        <begin position="6"/>
        <end position="23"/>
    </location>
</feature>
<evidence type="ECO:0000256" key="4">
    <source>
        <dbReference type="ARBA" id="ARBA00010617"/>
    </source>
</evidence>
<evidence type="ECO:0000256" key="11">
    <source>
        <dbReference type="ARBA" id="ARBA00023033"/>
    </source>
</evidence>
<dbReference type="PANTHER" id="PTHR24292:SF100">
    <property type="entry name" value="CYTOCHROME P450 6A16, ISOFORM B-RELATED"/>
    <property type="match status" value="1"/>
</dbReference>
<dbReference type="PROSITE" id="PS00086">
    <property type="entry name" value="CYTOCHROME_P450"/>
    <property type="match status" value="1"/>
</dbReference>
<comment type="cofactor">
    <cofactor evidence="1 13">
        <name>heme</name>
        <dbReference type="ChEBI" id="CHEBI:30413"/>
    </cofactor>
</comment>
<evidence type="ECO:0000256" key="2">
    <source>
        <dbReference type="ARBA" id="ARBA00004174"/>
    </source>
</evidence>
<sequence>MNPCEFLQWCLAILVLLVIYIYWKTREAYIFWQSRNIPCRKPTFLVGDFADVLLGKKSLGEAAQDAYNEFKNKGPYAGFSMLLSPRLVVMDPEAIKNVLVKDFQHFHNHGSFHNEKDDPLSAHLFAVEGEKWRRLRVKLSPTFTSGKMKMMFGTMMESVNELEDYMDKAVLQNSVLEIKDILARFTTDIIGSCALGIQCNTLKDTNAEFREIGRRMITNKFYASIKRSFTTSYRNLARKLKFKIVDPTVSKFFLNTIEKTIKYRETNNVQRNDFLQLLMQLKNKGCLDENEEGQDVDDKTALTLNEIAAQAFVFFIGGFETSSSTMSFCLYELALNPDIQNKCRNEINKTLEQYYGKLTYDCALQMAYLDSVIYETMRKYPTIPMLPRMCSKDYILPETKTLIPKGTGVIIPVRGLHHDPNIYPEPQKFDPNRFTEEAKKTRHHFTYLPFGEGPRICIGIRFGMMQTRLGLISIIKNYNIMKSDKTSVPLKIDSRAFLTSSVGGIILNFERLGK</sequence>
<dbReference type="EMBL" id="GIIL01008039">
    <property type="protein sequence ID" value="NOV51765.1"/>
    <property type="molecule type" value="Transcribed_RNA"/>
</dbReference>
<keyword evidence="15" id="KW-0812">Transmembrane</keyword>
<dbReference type="InterPro" id="IPR002401">
    <property type="entry name" value="Cyt_P450_E_grp-I"/>
</dbReference>
<evidence type="ECO:0000256" key="7">
    <source>
        <dbReference type="ARBA" id="ARBA00022824"/>
    </source>
</evidence>
<organism evidence="16">
    <name type="scientific">Xenopsylla cheopis</name>
    <name type="common">Oriental rat flea</name>
    <name type="synonym">Pulex cheopis</name>
    <dbReference type="NCBI Taxonomy" id="163159"/>
    <lineage>
        <taxon>Eukaryota</taxon>
        <taxon>Metazoa</taxon>
        <taxon>Ecdysozoa</taxon>
        <taxon>Arthropoda</taxon>
        <taxon>Hexapoda</taxon>
        <taxon>Insecta</taxon>
        <taxon>Pterygota</taxon>
        <taxon>Neoptera</taxon>
        <taxon>Endopterygota</taxon>
        <taxon>Siphonaptera</taxon>
        <taxon>Pulicidae</taxon>
        <taxon>Xenopsyllinae</taxon>
        <taxon>Xenopsylla</taxon>
    </lineage>
</organism>
<dbReference type="InterPro" id="IPR036396">
    <property type="entry name" value="Cyt_P450_sf"/>
</dbReference>
<dbReference type="Gene3D" id="1.10.630.10">
    <property type="entry name" value="Cytochrome P450"/>
    <property type="match status" value="1"/>
</dbReference>
<evidence type="ECO:0000256" key="3">
    <source>
        <dbReference type="ARBA" id="ARBA00004406"/>
    </source>
</evidence>